<evidence type="ECO:0000313" key="8">
    <source>
        <dbReference type="RefSeq" id="XP_047736239.1"/>
    </source>
</evidence>
<dbReference type="AlphaFoldDB" id="A0A979FH18"/>
<keyword evidence="3 5" id="KW-0697">Rotamase</keyword>
<evidence type="ECO:0000256" key="1">
    <source>
        <dbReference type="ARBA" id="ARBA00000971"/>
    </source>
</evidence>
<evidence type="ECO:0000256" key="2">
    <source>
        <dbReference type="ARBA" id="ARBA00013194"/>
    </source>
</evidence>
<dbReference type="PANTHER" id="PTHR45779">
    <property type="entry name" value="PEPTIDYLPROLYL ISOMERASE"/>
    <property type="match status" value="1"/>
</dbReference>
<keyword evidence="4 5" id="KW-0413">Isomerase</keyword>
<dbReference type="InterPro" id="IPR046357">
    <property type="entry name" value="PPIase_dom_sf"/>
</dbReference>
<dbReference type="PANTHER" id="PTHR45779:SF14">
    <property type="entry name" value="PEPTIDYLPROLYL ISOMERASE"/>
    <property type="match status" value="1"/>
</dbReference>
<evidence type="ECO:0000313" key="7">
    <source>
        <dbReference type="Proteomes" id="UP000694843"/>
    </source>
</evidence>
<reference evidence="8" key="1">
    <citation type="submission" date="2025-08" db="UniProtKB">
        <authorList>
            <consortium name="RefSeq"/>
        </authorList>
    </citation>
    <scope>IDENTIFICATION</scope>
    <source>
        <tissue evidence="8">Whole organism</tissue>
    </source>
</reference>
<feature type="domain" description="PPIase FKBP-type" evidence="6">
    <location>
        <begin position="259"/>
        <end position="347"/>
    </location>
</feature>
<organism evidence="7 8">
    <name type="scientific">Hyalella azteca</name>
    <name type="common">Amphipod</name>
    <dbReference type="NCBI Taxonomy" id="294128"/>
    <lineage>
        <taxon>Eukaryota</taxon>
        <taxon>Metazoa</taxon>
        <taxon>Ecdysozoa</taxon>
        <taxon>Arthropoda</taxon>
        <taxon>Crustacea</taxon>
        <taxon>Multicrustacea</taxon>
        <taxon>Malacostraca</taxon>
        <taxon>Eumalacostraca</taxon>
        <taxon>Peracarida</taxon>
        <taxon>Amphipoda</taxon>
        <taxon>Senticaudata</taxon>
        <taxon>Talitrida</taxon>
        <taxon>Talitroidea</taxon>
        <taxon>Hyalellidae</taxon>
        <taxon>Hyalella</taxon>
    </lineage>
</organism>
<gene>
    <name evidence="8" type="primary">LOC108665445</name>
</gene>
<comment type="catalytic activity">
    <reaction evidence="1 5">
        <text>[protein]-peptidylproline (omega=180) = [protein]-peptidylproline (omega=0)</text>
        <dbReference type="Rhea" id="RHEA:16237"/>
        <dbReference type="Rhea" id="RHEA-COMP:10747"/>
        <dbReference type="Rhea" id="RHEA-COMP:10748"/>
        <dbReference type="ChEBI" id="CHEBI:83833"/>
        <dbReference type="ChEBI" id="CHEBI:83834"/>
        <dbReference type="EC" id="5.2.1.8"/>
    </reaction>
</comment>
<dbReference type="OrthoDB" id="1902587at2759"/>
<dbReference type="SUPFAM" id="SSF54534">
    <property type="entry name" value="FKBP-like"/>
    <property type="match status" value="2"/>
</dbReference>
<dbReference type="Gene3D" id="3.10.50.40">
    <property type="match status" value="2"/>
</dbReference>
<dbReference type="GO" id="GO:0005783">
    <property type="term" value="C:endoplasmic reticulum"/>
    <property type="evidence" value="ECO:0007669"/>
    <property type="project" value="TreeGrafter"/>
</dbReference>
<evidence type="ECO:0000259" key="6">
    <source>
        <dbReference type="PROSITE" id="PS50059"/>
    </source>
</evidence>
<feature type="domain" description="PPIase FKBP-type" evidence="6">
    <location>
        <begin position="62"/>
        <end position="150"/>
    </location>
</feature>
<dbReference type="PROSITE" id="PS50059">
    <property type="entry name" value="FKBP_PPIASE"/>
    <property type="match status" value="2"/>
</dbReference>
<dbReference type="EC" id="5.2.1.8" evidence="2 5"/>
<sequence>MFGKSRKSAKFIHMKMSAPCSVSSLAVTTVIIVASLSLHGVKGLRVDVLQRASHCSKTSSTGDRLRVHYTGSLTNGTIFDTSLPRGEPFEFRLGAGEVIPGWDQGLLGMCAGERRRLLVPPHLAYGDRGAGGVIPPGATLVFDVELVEIPEANQQFQQQLFQQQQQTNKQDFDTQQLQQPLQQPIELQLQQQQQQLLQLLQQTQNLQQQTLQPQHLQQPQHSPQHLQQQNVDANSVLPQTLQTQTLVRPPTCSPTATVGDTLTVHYAGYFTSTRKFDSSLDRNEAFTFRLGSGEVIPGWEEGVVGMCVGERRRMVVPPHLAYGERGAGGVIPPNATLIFDVQLLQIS</sequence>
<evidence type="ECO:0000256" key="5">
    <source>
        <dbReference type="PROSITE-ProRule" id="PRU00277"/>
    </source>
</evidence>
<dbReference type="InterPro" id="IPR001179">
    <property type="entry name" value="PPIase_FKBP_dom"/>
</dbReference>
<keyword evidence="7" id="KW-1185">Reference proteome</keyword>
<dbReference type="KEGG" id="hazt:108665445"/>
<evidence type="ECO:0000256" key="3">
    <source>
        <dbReference type="ARBA" id="ARBA00023110"/>
    </source>
</evidence>
<dbReference type="RefSeq" id="XP_047736239.1">
    <property type="nucleotide sequence ID" value="XM_047880283.1"/>
</dbReference>
<dbReference type="GeneID" id="108665445"/>
<dbReference type="Pfam" id="PF00254">
    <property type="entry name" value="FKBP_C"/>
    <property type="match status" value="2"/>
</dbReference>
<dbReference type="Proteomes" id="UP000694843">
    <property type="component" value="Unplaced"/>
</dbReference>
<dbReference type="InterPro" id="IPR044609">
    <property type="entry name" value="FKBP2/11"/>
</dbReference>
<protein>
    <recommendedName>
        <fullName evidence="2 5">peptidylprolyl isomerase</fullName>
        <ecNumber evidence="2 5">5.2.1.8</ecNumber>
    </recommendedName>
</protein>
<accession>A0A979FH18</accession>
<dbReference type="FunFam" id="3.10.50.40:FF:000006">
    <property type="entry name" value="Peptidyl-prolyl cis-trans isomerase"/>
    <property type="match status" value="2"/>
</dbReference>
<dbReference type="OMA" id="DEGVMRM"/>
<evidence type="ECO:0000256" key="4">
    <source>
        <dbReference type="ARBA" id="ARBA00023235"/>
    </source>
</evidence>
<dbReference type="GO" id="GO:0003755">
    <property type="term" value="F:peptidyl-prolyl cis-trans isomerase activity"/>
    <property type="evidence" value="ECO:0007669"/>
    <property type="project" value="UniProtKB-KW"/>
</dbReference>
<name>A0A979FH18_HYAAZ</name>
<proteinExistence type="predicted"/>